<protein>
    <submittedName>
        <fullName evidence="3">Uncharacterized protein</fullName>
    </submittedName>
</protein>
<feature type="transmembrane region" description="Helical" evidence="2">
    <location>
        <begin position="207"/>
        <end position="225"/>
    </location>
</feature>
<dbReference type="AlphaFoldDB" id="A0A067N7Y2"/>
<organism evidence="3 4">
    <name type="scientific">Botryobasidium botryosum (strain FD-172 SS1)</name>
    <dbReference type="NCBI Taxonomy" id="930990"/>
    <lineage>
        <taxon>Eukaryota</taxon>
        <taxon>Fungi</taxon>
        <taxon>Dikarya</taxon>
        <taxon>Basidiomycota</taxon>
        <taxon>Agaricomycotina</taxon>
        <taxon>Agaricomycetes</taxon>
        <taxon>Cantharellales</taxon>
        <taxon>Botryobasidiaceae</taxon>
        <taxon>Botryobasidium</taxon>
    </lineage>
</organism>
<dbReference type="PANTHER" id="PTHR42032">
    <property type="entry name" value="YALI0E30679P"/>
    <property type="match status" value="1"/>
</dbReference>
<proteinExistence type="predicted"/>
<feature type="transmembrane region" description="Helical" evidence="2">
    <location>
        <begin position="404"/>
        <end position="423"/>
    </location>
</feature>
<dbReference type="Proteomes" id="UP000027195">
    <property type="component" value="Unassembled WGS sequence"/>
</dbReference>
<gene>
    <name evidence="3" type="ORF">BOTBODRAFT_142774</name>
</gene>
<dbReference type="OrthoDB" id="10263751at2759"/>
<sequence length="430" mass="48670">MASVQLRRRAPKDAYPLTPPSPTVRLAPLNTDALDKMLGSPDDMPGVSRAARSSFSEHRQRRRSASNISPSKSFTRQSSLADDEVESDKTEWPLLISLVPAAASLLFGTDLPRDLVLLVLLFYYMRALTNTPWELYVVARRARHSSFPHPRESADSDAEMDAAAHTRALARTELRLAEITYLTSCFLMPILGALLLHAVSARLAGTTLTWFHTTLFVLAAGIRPWRQLVMLLQERTEHLAEVVESPSTDFPRSTAVNAELEERTEALETMLRELHDDYALLVKQGKMGEERAQSEDRKVERDRLALESRVAKVEVRLEALILEQRQTTRAARERGVENLPAMLTRAWEWLTGAPTAPHAKRRNRRSYASGMSPASLARVPEERELSPIDAEIENDQPRGFFTSLFVYPIRIFLSLILAIVQFIKRVFFRF</sequence>
<accession>A0A067N7Y2</accession>
<feature type="region of interest" description="Disordered" evidence="1">
    <location>
        <begin position="1"/>
        <end position="84"/>
    </location>
</feature>
<feature type="compositionally biased region" description="Basic residues" evidence="1">
    <location>
        <begin position="1"/>
        <end position="10"/>
    </location>
</feature>
<keyword evidence="2" id="KW-1133">Transmembrane helix</keyword>
<dbReference type="STRING" id="930990.A0A067N7Y2"/>
<dbReference type="EMBL" id="KL198018">
    <property type="protein sequence ID" value="KDQ20232.1"/>
    <property type="molecule type" value="Genomic_DNA"/>
</dbReference>
<evidence type="ECO:0000256" key="1">
    <source>
        <dbReference type="SAM" id="MobiDB-lite"/>
    </source>
</evidence>
<evidence type="ECO:0000313" key="4">
    <source>
        <dbReference type="Proteomes" id="UP000027195"/>
    </source>
</evidence>
<feature type="transmembrane region" description="Helical" evidence="2">
    <location>
        <begin position="179"/>
        <end position="201"/>
    </location>
</feature>
<name>A0A067N7Y2_BOTB1</name>
<dbReference type="HOGENOM" id="CLU_637758_0_0_1"/>
<feature type="compositionally biased region" description="Polar residues" evidence="1">
    <location>
        <begin position="65"/>
        <end position="80"/>
    </location>
</feature>
<reference evidence="4" key="1">
    <citation type="journal article" date="2014" name="Proc. Natl. Acad. Sci. U.S.A.">
        <title>Extensive sampling of basidiomycete genomes demonstrates inadequacy of the white-rot/brown-rot paradigm for wood decay fungi.</title>
        <authorList>
            <person name="Riley R."/>
            <person name="Salamov A.A."/>
            <person name="Brown D.W."/>
            <person name="Nagy L.G."/>
            <person name="Floudas D."/>
            <person name="Held B.W."/>
            <person name="Levasseur A."/>
            <person name="Lombard V."/>
            <person name="Morin E."/>
            <person name="Otillar R."/>
            <person name="Lindquist E.A."/>
            <person name="Sun H."/>
            <person name="LaButti K.M."/>
            <person name="Schmutz J."/>
            <person name="Jabbour D."/>
            <person name="Luo H."/>
            <person name="Baker S.E."/>
            <person name="Pisabarro A.G."/>
            <person name="Walton J.D."/>
            <person name="Blanchette R.A."/>
            <person name="Henrissat B."/>
            <person name="Martin F."/>
            <person name="Cullen D."/>
            <person name="Hibbett D.S."/>
            <person name="Grigoriev I.V."/>
        </authorList>
    </citation>
    <scope>NUCLEOTIDE SEQUENCE [LARGE SCALE GENOMIC DNA]</scope>
    <source>
        <strain evidence="4">FD-172 SS1</strain>
    </source>
</reference>
<feature type="region of interest" description="Disordered" evidence="1">
    <location>
        <begin position="360"/>
        <end position="380"/>
    </location>
</feature>
<keyword evidence="4" id="KW-1185">Reference proteome</keyword>
<dbReference type="InParanoid" id="A0A067N7Y2"/>
<dbReference type="PANTHER" id="PTHR42032:SF1">
    <property type="entry name" value="YALI0E30679P"/>
    <property type="match status" value="1"/>
</dbReference>
<keyword evidence="2" id="KW-0472">Membrane</keyword>
<evidence type="ECO:0000256" key="2">
    <source>
        <dbReference type="SAM" id="Phobius"/>
    </source>
</evidence>
<keyword evidence="2" id="KW-0812">Transmembrane</keyword>
<evidence type="ECO:0000313" key="3">
    <source>
        <dbReference type="EMBL" id="KDQ20232.1"/>
    </source>
</evidence>